<proteinExistence type="predicted"/>
<sequence>MLSQIPSFWKNPSLKLMLATKRWR</sequence>
<dbReference type="EMBL" id="GBRH01229552">
    <property type="protein sequence ID" value="JAD68343.1"/>
    <property type="molecule type" value="Transcribed_RNA"/>
</dbReference>
<dbReference type="AlphaFoldDB" id="A0A0A9C1K1"/>
<evidence type="ECO:0000313" key="1">
    <source>
        <dbReference type="EMBL" id="JAD68343.1"/>
    </source>
</evidence>
<reference evidence="1" key="2">
    <citation type="journal article" date="2015" name="Data Brief">
        <title>Shoot transcriptome of the giant reed, Arundo donax.</title>
        <authorList>
            <person name="Barrero R.A."/>
            <person name="Guerrero F.D."/>
            <person name="Moolhuijzen P."/>
            <person name="Goolsby J.A."/>
            <person name="Tidwell J."/>
            <person name="Bellgard S.E."/>
            <person name="Bellgard M.I."/>
        </authorList>
    </citation>
    <scope>NUCLEOTIDE SEQUENCE</scope>
    <source>
        <tissue evidence="1">Shoot tissue taken approximately 20 cm above the soil surface</tissue>
    </source>
</reference>
<organism evidence="1">
    <name type="scientific">Arundo donax</name>
    <name type="common">Giant reed</name>
    <name type="synonym">Donax arundinaceus</name>
    <dbReference type="NCBI Taxonomy" id="35708"/>
    <lineage>
        <taxon>Eukaryota</taxon>
        <taxon>Viridiplantae</taxon>
        <taxon>Streptophyta</taxon>
        <taxon>Embryophyta</taxon>
        <taxon>Tracheophyta</taxon>
        <taxon>Spermatophyta</taxon>
        <taxon>Magnoliopsida</taxon>
        <taxon>Liliopsida</taxon>
        <taxon>Poales</taxon>
        <taxon>Poaceae</taxon>
        <taxon>PACMAD clade</taxon>
        <taxon>Arundinoideae</taxon>
        <taxon>Arundineae</taxon>
        <taxon>Arundo</taxon>
    </lineage>
</organism>
<protein>
    <submittedName>
        <fullName evidence="1">Uncharacterized protein</fullName>
    </submittedName>
</protein>
<name>A0A0A9C1K1_ARUDO</name>
<accession>A0A0A9C1K1</accession>
<reference evidence="1" key="1">
    <citation type="submission" date="2014-09" db="EMBL/GenBank/DDBJ databases">
        <authorList>
            <person name="Magalhaes I.L.F."/>
            <person name="Oliveira U."/>
            <person name="Santos F.R."/>
            <person name="Vidigal T.H.D.A."/>
            <person name="Brescovit A.D."/>
            <person name="Santos A.J."/>
        </authorList>
    </citation>
    <scope>NUCLEOTIDE SEQUENCE</scope>
    <source>
        <tissue evidence="1">Shoot tissue taken approximately 20 cm above the soil surface</tissue>
    </source>
</reference>